<dbReference type="Proteomes" id="UP000619101">
    <property type="component" value="Unassembled WGS sequence"/>
</dbReference>
<protein>
    <submittedName>
        <fullName evidence="1">Fe3+ hydroxamate ABC transporter substrate-binding protein</fullName>
    </submittedName>
</protein>
<gene>
    <name evidence="1" type="ORF">H9635_08570</name>
</gene>
<reference evidence="1 2" key="1">
    <citation type="submission" date="2020-08" db="EMBL/GenBank/DDBJ databases">
        <title>A Genomic Blueprint of the Chicken Gut Microbiome.</title>
        <authorList>
            <person name="Gilroy R."/>
            <person name="Ravi A."/>
            <person name="Getino M."/>
            <person name="Pursley I."/>
            <person name="Horton D.L."/>
            <person name="Alikhan N.-F."/>
            <person name="Baker D."/>
            <person name="Gharbi K."/>
            <person name="Hall N."/>
            <person name="Watson M."/>
            <person name="Adriaenssens E.M."/>
            <person name="Foster-Nyarko E."/>
            <person name="Jarju S."/>
            <person name="Secka A."/>
            <person name="Antonio M."/>
            <person name="Oren A."/>
            <person name="Chaudhuri R."/>
            <person name="La Ragione R.M."/>
            <person name="Hildebrand F."/>
            <person name="Pallen M.J."/>
        </authorList>
    </citation>
    <scope>NUCLEOTIDE SEQUENCE [LARGE SCALE GENOMIC DNA]</scope>
    <source>
        <strain evidence="1 2">A46</strain>
    </source>
</reference>
<proteinExistence type="predicted"/>
<dbReference type="RefSeq" id="WP_191699771.1">
    <property type="nucleotide sequence ID" value="NZ_JACSPZ010000003.1"/>
</dbReference>
<keyword evidence="2" id="KW-1185">Reference proteome</keyword>
<comment type="caution">
    <text evidence="1">The sequence shown here is derived from an EMBL/GenBank/DDBJ whole genome shotgun (WGS) entry which is preliminary data.</text>
</comment>
<sequence>MFGEKPKCTICGKEIKGEEVVYIKMRYPKRKGMTEIKAYLNNEGSFMCEDCFQQKSN</sequence>
<name>A0ABR8XY01_9BACL</name>
<accession>A0ABR8XY01</accession>
<evidence type="ECO:0000313" key="2">
    <source>
        <dbReference type="Proteomes" id="UP000619101"/>
    </source>
</evidence>
<evidence type="ECO:0000313" key="1">
    <source>
        <dbReference type="EMBL" id="MBD8036794.1"/>
    </source>
</evidence>
<dbReference type="EMBL" id="JACSPZ010000003">
    <property type="protein sequence ID" value="MBD8036794.1"/>
    <property type="molecule type" value="Genomic_DNA"/>
</dbReference>
<organism evidence="1 2">
    <name type="scientific">Solibacillus faecavium</name>
    <dbReference type="NCBI Taxonomy" id="2762221"/>
    <lineage>
        <taxon>Bacteria</taxon>
        <taxon>Bacillati</taxon>
        <taxon>Bacillota</taxon>
        <taxon>Bacilli</taxon>
        <taxon>Bacillales</taxon>
        <taxon>Caryophanaceae</taxon>
        <taxon>Solibacillus</taxon>
    </lineage>
</organism>